<dbReference type="AlphaFoldDB" id="A0A2K2UDU7"/>
<dbReference type="Gene3D" id="6.10.250.2090">
    <property type="match status" value="1"/>
</dbReference>
<dbReference type="EMBL" id="PPEK01000001">
    <property type="protein sequence ID" value="PNV68483.1"/>
    <property type="molecule type" value="Genomic_DNA"/>
</dbReference>
<feature type="transmembrane region" description="Helical" evidence="2">
    <location>
        <begin position="56"/>
        <end position="76"/>
    </location>
</feature>
<feature type="domain" description="Band 7" evidence="3">
    <location>
        <begin position="71"/>
        <end position="229"/>
    </location>
</feature>
<sequence>MSGKKRKNAKRKSRLPVAVRSKKPLSSRMGVWLFEIFTFIVSALPLGLVLYNGWHFGLVLIALAYLVTALLTVHVTQQWEKVVVLRLGRFNRVKGPGIFFTIPFLESAALRVDQRIIVTPFSAEEALTADLVPTDIDAVLFWMVVNPQKAWCEVDNYPNAVSWSAQTALRDAIGRINLADISTRRSQLDSELRETLSAKTSDWGISILSVEIRNILIPENLQDAMSREAQAQQESNARVILAEIENQIAELYVEAAELYRQDEIALQIRMASMVNESVKEGGGNNLIVVPSSFSEGFNAGTMKDLKDLFAKQG</sequence>
<dbReference type="GO" id="GO:0005886">
    <property type="term" value="C:plasma membrane"/>
    <property type="evidence" value="ECO:0007669"/>
    <property type="project" value="InterPro"/>
</dbReference>
<comment type="similarity">
    <text evidence="1">Belongs to the band 7/mec-2 family.</text>
</comment>
<dbReference type="PRINTS" id="PR00721">
    <property type="entry name" value="STOMATIN"/>
</dbReference>
<evidence type="ECO:0000256" key="1">
    <source>
        <dbReference type="ARBA" id="ARBA00008164"/>
    </source>
</evidence>
<dbReference type="InterPro" id="IPR001107">
    <property type="entry name" value="Band_7"/>
</dbReference>
<dbReference type="SUPFAM" id="SSF117892">
    <property type="entry name" value="Band 7/SPFH domain"/>
    <property type="match status" value="1"/>
</dbReference>
<dbReference type="InterPro" id="IPR001972">
    <property type="entry name" value="Stomatin_HflK_fam"/>
</dbReference>
<name>A0A2K2UDU7_9ACTN</name>
<proteinExistence type="inferred from homology"/>
<gene>
    <name evidence="4" type="ORF">C2L71_00385</name>
</gene>
<dbReference type="FunFam" id="3.30.479.30:FF:000004">
    <property type="entry name" value="Putative membrane protease family, stomatin"/>
    <property type="match status" value="1"/>
</dbReference>
<dbReference type="Pfam" id="PF01145">
    <property type="entry name" value="Band_7"/>
    <property type="match status" value="1"/>
</dbReference>
<dbReference type="Gene3D" id="3.30.479.30">
    <property type="entry name" value="Band 7 domain"/>
    <property type="match status" value="1"/>
</dbReference>
<dbReference type="InterPro" id="IPR043202">
    <property type="entry name" value="Band-7_stomatin-like"/>
</dbReference>
<dbReference type="CDD" id="cd13775">
    <property type="entry name" value="SPFH_eoslipins_u3"/>
    <property type="match status" value="1"/>
</dbReference>
<protein>
    <recommendedName>
        <fullName evidence="3">Band 7 domain-containing protein</fullName>
    </recommendedName>
</protein>
<dbReference type="GO" id="GO:0098552">
    <property type="term" value="C:side of membrane"/>
    <property type="evidence" value="ECO:0007669"/>
    <property type="project" value="UniProtKB-ARBA"/>
</dbReference>
<comment type="caution">
    <text evidence="4">The sequence shown here is derived from an EMBL/GenBank/DDBJ whole genome shotgun (WGS) entry which is preliminary data.</text>
</comment>
<dbReference type="InterPro" id="IPR036013">
    <property type="entry name" value="Band_7/SPFH_dom_sf"/>
</dbReference>
<dbReference type="Proteomes" id="UP000236197">
    <property type="component" value="Unassembled WGS sequence"/>
</dbReference>
<evidence type="ECO:0000256" key="2">
    <source>
        <dbReference type="SAM" id="Phobius"/>
    </source>
</evidence>
<dbReference type="PANTHER" id="PTHR10264">
    <property type="entry name" value="BAND 7 PROTEIN-RELATED"/>
    <property type="match status" value="1"/>
</dbReference>
<feature type="transmembrane region" description="Helical" evidence="2">
    <location>
        <begin position="30"/>
        <end position="50"/>
    </location>
</feature>
<reference evidence="5" key="1">
    <citation type="submission" date="2018-01" db="EMBL/GenBank/DDBJ databases">
        <title>Rubneribacter badeniensis gen. nov., sp. nov., and Colonibacter rubneri, gen. nov., sp. nov., WGS of new members of the Eggerthellaceae.</title>
        <authorList>
            <person name="Danylec N."/>
            <person name="Stoll D.A."/>
            <person name="Doetsch A."/>
            <person name="Kulling S.E."/>
            <person name="Huch M."/>
        </authorList>
    </citation>
    <scope>NUCLEOTIDE SEQUENCE [LARGE SCALE GENOMIC DNA]</scope>
    <source>
        <strain evidence="5">ResAG-96</strain>
    </source>
</reference>
<dbReference type="SMART" id="SM00244">
    <property type="entry name" value="PHB"/>
    <property type="match status" value="1"/>
</dbReference>
<keyword evidence="2" id="KW-0812">Transmembrane</keyword>
<keyword evidence="2" id="KW-0472">Membrane</keyword>
<dbReference type="PANTHER" id="PTHR10264:SF19">
    <property type="entry name" value="AT06885P-RELATED"/>
    <property type="match status" value="1"/>
</dbReference>
<keyword evidence="2" id="KW-1133">Transmembrane helix</keyword>
<evidence type="ECO:0000313" key="5">
    <source>
        <dbReference type="Proteomes" id="UP000236197"/>
    </source>
</evidence>
<evidence type="ECO:0000259" key="3">
    <source>
        <dbReference type="SMART" id="SM00244"/>
    </source>
</evidence>
<accession>A0A2K2UDU7</accession>
<dbReference type="OrthoDB" id="9809197at2"/>
<evidence type="ECO:0000313" key="4">
    <source>
        <dbReference type="EMBL" id="PNV68483.1"/>
    </source>
</evidence>
<keyword evidence="5" id="KW-1185">Reference proteome</keyword>
<organism evidence="4 5">
    <name type="scientific">Enteroscipio rubneri</name>
    <dbReference type="NCBI Taxonomy" id="2070686"/>
    <lineage>
        <taxon>Bacteria</taxon>
        <taxon>Bacillati</taxon>
        <taxon>Actinomycetota</taxon>
        <taxon>Coriobacteriia</taxon>
        <taxon>Eggerthellales</taxon>
        <taxon>Eggerthellaceae</taxon>
        <taxon>Enteroscipio</taxon>
    </lineage>
</organism>